<dbReference type="GO" id="GO:0061928">
    <property type="term" value="F:glutathione specific gamma-glutamylcyclotransferase activity"/>
    <property type="evidence" value="ECO:0007669"/>
    <property type="project" value="UniProtKB-EC"/>
</dbReference>
<comment type="catalytic activity">
    <reaction evidence="3 4">
        <text>glutathione = L-cysteinylglycine + 5-oxo-L-proline</text>
        <dbReference type="Rhea" id="RHEA:47724"/>
        <dbReference type="ChEBI" id="CHEBI:57925"/>
        <dbReference type="ChEBI" id="CHEBI:58402"/>
        <dbReference type="ChEBI" id="CHEBI:61694"/>
        <dbReference type="EC" id="4.3.2.7"/>
    </reaction>
</comment>
<dbReference type="GO" id="GO:0005737">
    <property type="term" value="C:cytoplasm"/>
    <property type="evidence" value="ECO:0007669"/>
    <property type="project" value="TreeGrafter"/>
</dbReference>
<dbReference type="AlphaFoldDB" id="A0A3P8UDM5"/>
<dbReference type="CDD" id="cd06661">
    <property type="entry name" value="GGCT_like"/>
    <property type="match status" value="1"/>
</dbReference>
<dbReference type="STRING" id="244447.ENSCSEP00000001323"/>
<dbReference type="KEGG" id="csem:103399945"/>
<name>A0A3P8UDM5_CYNSE</name>
<evidence type="ECO:0000256" key="1">
    <source>
        <dbReference type="ARBA" id="ARBA00009662"/>
    </source>
</evidence>
<reference evidence="5" key="2">
    <citation type="submission" date="2025-08" db="UniProtKB">
        <authorList>
            <consortium name="Ensembl"/>
        </authorList>
    </citation>
    <scope>IDENTIFICATION</scope>
</reference>
<reference evidence="5 6" key="1">
    <citation type="journal article" date="2014" name="Nat. Genet.">
        <title>Whole-genome sequence of a flatfish provides insights into ZW sex chromosome evolution and adaptation to a benthic lifestyle.</title>
        <authorList>
            <person name="Chen S."/>
            <person name="Zhang G."/>
            <person name="Shao C."/>
            <person name="Huang Q."/>
            <person name="Liu G."/>
            <person name="Zhang P."/>
            <person name="Song W."/>
            <person name="An N."/>
            <person name="Chalopin D."/>
            <person name="Volff J.N."/>
            <person name="Hong Y."/>
            <person name="Li Q."/>
            <person name="Sha Z."/>
            <person name="Zhou H."/>
            <person name="Xie M."/>
            <person name="Yu Q."/>
            <person name="Liu Y."/>
            <person name="Xiang H."/>
            <person name="Wang N."/>
            <person name="Wu K."/>
            <person name="Yang C."/>
            <person name="Zhou Q."/>
            <person name="Liao X."/>
            <person name="Yang L."/>
            <person name="Hu Q."/>
            <person name="Zhang J."/>
            <person name="Meng L."/>
            <person name="Jin L."/>
            <person name="Tian Y."/>
            <person name="Lian J."/>
            <person name="Yang J."/>
            <person name="Miao G."/>
            <person name="Liu S."/>
            <person name="Liang Z."/>
            <person name="Yan F."/>
            <person name="Li Y."/>
            <person name="Sun B."/>
            <person name="Zhang H."/>
            <person name="Zhang J."/>
            <person name="Zhu Y."/>
            <person name="Du M."/>
            <person name="Zhao Y."/>
            <person name="Schartl M."/>
            <person name="Tang Q."/>
            <person name="Wang J."/>
        </authorList>
    </citation>
    <scope>NUCLEOTIDE SEQUENCE</scope>
</reference>
<dbReference type="OrthoDB" id="1933483at2759"/>
<dbReference type="Ensembl" id="ENSCSET00000001352.1">
    <property type="protein sequence ID" value="ENSCSEP00000001323.1"/>
    <property type="gene ID" value="ENSCSEG00000000917.1"/>
</dbReference>
<dbReference type="InParanoid" id="A0A3P8UDM5"/>
<comment type="function">
    <text evidence="4">Catalyzes the cleavage of glutathione into 5-oxo-L-proline and a Cys-Gly dipeptide. Acts specifically on glutathione, but not on other gamma-glutamyl peptides.</text>
</comment>
<dbReference type="OMA" id="HRALKMW"/>
<dbReference type="RefSeq" id="XP_008336825.1">
    <property type="nucleotide sequence ID" value="XM_008338603.2"/>
</dbReference>
<proteinExistence type="inferred from homology"/>
<dbReference type="GeneID" id="103399945"/>
<protein>
    <recommendedName>
        <fullName evidence="4">Gamma-glutamylcyclotransferase</fullName>
        <ecNumber evidence="4">4.3.2.7</ecNumber>
    </recommendedName>
</protein>
<dbReference type="GeneTree" id="ENSGT00390000003855"/>
<dbReference type="SUPFAM" id="SSF110857">
    <property type="entry name" value="Gamma-glutamyl cyclotransferase-like"/>
    <property type="match status" value="1"/>
</dbReference>
<evidence type="ECO:0000313" key="5">
    <source>
        <dbReference type="Ensembl" id="ENSCSEP00000001323.1"/>
    </source>
</evidence>
<dbReference type="GO" id="GO:0003839">
    <property type="term" value="F:gamma-glutamylcyclotransferase activity"/>
    <property type="evidence" value="ECO:0007669"/>
    <property type="project" value="UniProtKB-UniRule"/>
</dbReference>
<dbReference type="PANTHER" id="PTHR12192:SF26">
    <property type="entry name" value="GLUTATHIONE-SPECIFIC GAMMA-GLUTAMYLCYCLOTRANSFERASE 1"/>
    <property type="match status" value="1"/>
</dbReference>
<sequence>MKGNPQDIIAEKSSLWIFGYGSLVWKPGFAYTRSKIGFIKGYKRRFWHGDDFYRGTREEPARVVTLVEDQEACTWGVAYKVEKSQIEQSLQYLNMREVVLGGYITEMVEFIPKEEDQGPHLALVYIATSSNPIYLGPASEADIAEQIAACSGKAGPNIEYLLRLAEFMRLSCPQVEDQHLFTIEAALLNIFSKSEGIQSLEHSTVVPMYA</sequence>
<keyword evidence="6" id="KW-1185">Reference proteome</keyword>
<evidence type="ECO:0000256" key="4">
    <source>
        <dbReference type="RuleBase" id="RU363081"/>
    </source>
</evidence>
<keyword evidence="2 4" id="KW-0456">Lyase</keyword>
<dbReference type="Gene3D" id="3.10.490.10">
    <property type="entry name" value="Gamma-glutamyl cyclotransferase-like"/>
    <property type="match status" value="1"/>
</dbReference>
<dbReference type="PANTHER" id="PTHR12192">
    <property type="entry name" value="CATION TRANSPORT PROTEIN CHAC-RELATED"/>
    <property type="match status" value="1"/>
</dbReference>
<dbReference type="GO" id="GO:0006751">
    <property type="term" value="P:glutathione catabolic process"/>
    <property type="evidence" value="ECO:0007669"/>
    <property type="project" value="UniProtKB-UniRule"/>
</dbReference>
<reference evidence="5" key="3">
    <citation type="submission" date="2025-09" db="UniProtKB">
        <authorList>
            <consortium name="Ensembl"/>
        </authorList>
    </citation>
    <scope>IDENTIFICATION</scope>
</reference>
<evidence type="ECO:0000313" key="6">
    <source>
        <dbReference type="Proteomes" id="UP000265120"/>
    </source>
</evidence>
<dbReference type="EC" id="4.3.2.7" evidence="4"/>
<evidence type="ECO:0000256" key="3">
    <source>
        <dbReference type="ARBA" id="ARBA00048073"/>
    </source>
</evidence>
<dbReference type="Pfam" id="PF04752">
    <property type="entry name" value="ChaC"/>
    <property type="match status" value="1"/>
</dbReference>
<dbReference type="InterPro" id="IPR006840">
    <property type="entry name" value="ChaC"/>
</dbReference>
<accession>A0A3P8UDM5</accession>
<evidence type="ECO:0000256" key="2">
    <source>
        <dbReference type="ARBA" id="ARBA00023239"/>
    </source>
</evidence>
<comment type="similarity">
    <text evidence="1">Belongs to the gamma-glutamylcyclotransferase family. ChaC subfamily.</text>
</comment>
<dbReference type="Proteomes" id="UP000265120">
    <property type="component" value="Chromosome 1"/>
</dbReference>
<dbReference type="InterPro" id="IPR036568">
    <property type="entry name" value="GGCT-like_sf"/>
</dbReference>
<dbReference type="InterPro" id="IPR013024">
    <property type="entry name" value="GGCT-like"/>
</dbReference>
<organism evidence="5 6">
    <name type="scientific">Cynoglossus semilaevis</name>
    <name type="common">Tongue sole</name>
    <dbReference type="NCBI Taxonomy" id="244447"/>
    <lineage>
        <taxon>Eukaryota</taxon>
        <taxon>Metazoa</taxon>
        <taxon>Chordata</taxon>
        <taxon>Craniata</taxon>
        <taxon>Vertebrata</taxon>
        <taxon>Euteleostomi</taxon>
        <taxon>Actinopterygii</taxon>
        <taxon>Neopterygii</taxon>
        <taxon>Teleostei</taxon>
        <taxon>Neoteleostei</taxon>
        <taxon>Acanthomorphata</taxon>
        <taxon>Carangaria</taxon>
        <taxon>Pleuronectiformes</taxon>
        <taxon>Pleuronectoidei</taxon>
        <taxon>Cynoglossidae</taxon>
        <taxon>Cynoglossinae</taxon>
        <taxon>Cynoglossus</taxon>
    </lineage>
</organism>